<dbReference type="EMBL" id="SMDX01000033">
    <property type="protein sequence ID" value="NMI24066.1"/>
    <property type="molecule type" value="Genomic_DNA"/>
</dbReference>
<keyword evidence="1" id="KW-0472">Membrane</keyword>
<dbReference type="AlphaFoldDB" id="A0AAX0A1X1"/>
<feature type="transmembrane region" description="Helical" evidence="1">
    <location>
        <begin position="66"/>
        <end position="84"/>
    </location>
</feature>
<dbReference type="Proteomes" id="UP000548771">
    <property type="component" value="Unassembled WGS sequence"/>
</dbReference>
<evidence type="ECO:0008006" key="4">
    <source>
        <dbReference type="Google" id="ProtNLM"/>
    </source>
</evidence>
<comment type="caution">
    <text evidence="2">The sequence shown here is derived from an EMBL/GenBank/DDBJ whole genome shotgun (WGS) entry which is preliminary data.</text>
</comment>
<dbReference type="RefSeq" id="WP_168959766.1">
    <property type="nucleotide sequence ID" value="NZ_CP098604.1"/>
</dbReference>
<name>A0AAX0A1X1_9XANT</name>
<keyword evidence="1" id="KW-1133">Transmembrane helix</keyword>
<evidence type="ECO:0000313" key="3">
    <source>
        <dbReference type="Proteomes" id="UP000548771"/>
    </source>
</evidence>
<accession>A0AAX0A1X1</accession>
<keyword evidence="1" id="KW-0812">Transmembrane</keyword>
<proteinExistence type="predicted"/>
<reference evidence="3" key="1">
    <citation type="journal article" date="2020" name="Syst. Appl. Microbiol.">
        <title>Clarifying the taxonomy of the causal agent of bacterial leaf spot of lettuce through a polyphasic approach reveals that Xanthomonas cynarae Trebaol et al. 2000 emend. Timilsina et al. 2019 is a later heterotypic synonym of Xanthomonas hortorum Vauterin et al. 1995.</title>
        <authorList>
            <person name="Moriniere L."/>
            <person name="Burlet A."/>
            <person name="Rosenthal E.R."/>
            <person name="Nesme X."/>
            <person name="Portier P."/>
            <person name="Bull C.T."/>
            <person name="Lavire C."/>
            <person name="Fischer-Le Saux M."/>
            <person name="Bertolla F."/>
        </authorList>
    </citation>
    <scope>NUCLEOTIDE SEQUENCE [LARGE SCALE GENOMIC DNA]</scope>
    <source>
        <strain evidence="3">CFBP2533</strain>
    </source>
</reference>
<sequence length="101" mass="11058">MKLFQADAVAQAILMRDPAEQEALRLKRAKEAQWLIEQRKVAGLSLAGFVAGAAVAHFFGERWVTGGLLGSLLGAAAGWIWISGRNPPDNWLKPNPLHKWA</sequence>
<protein>
    <recommendedName>
        <fullName evidence="4">Transmembrane protein</fullName>
    </recommendedName>
</protein>
<feature type="transmembrane region" description="Helical" evidence="1">
    <location>
        <begin position="41"/>
        <end position="60"/>
    </location>
</feature>
<evidence type="ECO:0000256" key="1">
    <source>
        <dbReference type="SAM" id="Phobius"/>
    </source>
</evidence>
<organism evidence="2 3">
    <name type="scientific">Xanthomonas hortorum pv. pelargonii</name>
    <dbReference type="NCBI Taxonomy" id="453602"/>
    <lineage>
        <taxon>Bacteria</taxon>
        <taxon>Pseudomonadati</taxon>
        <taxon>Pseudomonadota</taxon>
        <taxon>Gammaproteobacteria</taxon>
        <taxon>Lysobacterales</taxon>
        <taxon>Lysobacteraceae</taxon>
        <taxon>Xanthomonas</taxon>
    </lineage>
</organism>
<evidence type="ECO:0000313" key="2">
    <source>
        <dbReference type="EMBL" id="NMI24066.1"/>
    </source>
</evidence>
<gene>
    <name evidence="2" type="ORF">E1J24_20015</name>
</gene>